<dbReference type="RefSeq" id="XP_016263720.1">
    <property type="nucleotide sequence ID" value="XM_016405514.1"/>
</dbReference>
<keyword evidence="3" id="KW-1185">Reference proteome</keyword>
<feature type="signal peptide" evidence="1">
    <location>
        <begin position="1"/>
        <end position="24"/>
    </location>
</feature>
<evidence type="ECO:0000313" key="3">
    <source>
        <dbReference type="Proteomes" id="UP000053342"/>
    </source>
</evidence>
<dbReference type="Proteomes" id="UP000053342">
    <property type="component" value="Unassembled WGS sequence"/>
</dbReference>
<dbReference type="PANTHER" id="PTHR35567">
    <property type="entry name" value="MALATE DEHYDROGENASE (AFU_ORTHOLOGUE AFUA_2G13800)"/>
    <property type="match status" value="1"/>
</dbReference>
<protein>
    <submittedName>
        <fullName evidence="2">Uncharacterized protein</fullName>
    </submittedName>
</protein>
<accession>A0A0D2E6V7</accession>
<dbReference type="AlphaFoldDB" id="A0A0D2E6V7"/>
<keyword evidence="1" id="KW-0732">Signal</keyword>
<dbReference type="EMBL" id="KN847335">
    <property type="protein sequence ID" value="KIW43504.1"/>
    <property type="molecule type" value="Genomic_DNA"/>
</dbReference>
<dbReference type="GeneID" id="27356675"/>
<dbReference type="InterPro" id="IPR021851">
    <property type="entry name" value="DUF3455"/>
</dbReference>
<feature type="chain" id="PRO_5002240999" evidence="1">
    <location>
        <begin position="25"/>
        <end position="255"/>
    </location>
</feature>
<reference evidence="2 3" key="1">
    <citation type="submission" date="2015-01" db="EMBL/GenBank/DDBJ databases">
        <title>The Genome Sequence of Exophiala oligosperma CBS72588.</title>
        <authorList>
            <consortium name="The Broad Institute Genomics Platform"/>
            <person name="Cuomo C."/>
            <person name="de Hoog S."/>
            <person name="Gorbushina A."/>
            <person name="Stielow B."/>
            <person name="Teixiera M."/>
            <person name="Abouelleil A."/>
            <person name="Chapman S.B."/>
            <person name="Priest M."/>
            <person name="Young S.K."/>
            <person name="Wortman J."/>
            <person name="Nusbaum C."/>
            <person name="Birren B."/>
        </authorList>
    </citation>
    <scope>NUCLEOTIDE SEQUENCE [LARGE SCALE GENOMIC DNA]</scope>
    <source>
        <strain evidence="2 3">CBS 72588</strain>
    </source>
</reference>
<sequence>MLALIPFSWLSAILLLTFLSHTQAARKYDRRSDLQEVPPINLTTAGWIVPLQGSETCDGIVGKSECTDALTAPAADKHLQYLAIARGFYFYNCSAPDTSPVFEYQSTQLYNAAPLLAPSMVEETFHALIPQLYDYDYAQLDNSTLECMGTIGTDNNTAIVTLFDIATFEAIPVDSVLAPNDPKENGRWAHSISPGKSWEVYRVEVVGGSPPVCGREVASYEREYAAEYWFFHSDGEDLWTNITQSNVGASAKAFV</sequence>
<evidence type="ECO:0000256" key="1">
    <source>
        <dbReference type="SAM" id="SignalP"/>
    </source>
</evidence>
<organism evidence="2 3">
    <name type="scientific">Exophiala oligosperma</name>
    <dbReference type="NCBI Taxonomy" id="215243"/>
    <lineage>
        <taxon>Eukaryota</taxon>
        <taxon>Fungi</taxon>
        <taxon>Dikarya</taxon>
        <taxon>Ascomycota</taxon>
        <taxon>Pezizomycotina</taxon>
        <taxon>Eurotiomycetes</taxon>
        <taxon>Chaetothyriomycetidae</taxon>
        <taxon>Chaetothyriales</taxon>
        <taxon>Herpotrichiellaceae</taxon>
        <taxon>Exophiala</taxon>
    </lineage>
</organism>
<name>A0A0D2E6V7_9EURO</name>
<dbReference type="HOGENOM" id="CLU_1219656_0_0_1"/>
<evidence type="ECO:0000313" key="2">
    <source>
        <dbReference type="EMBL" id="KIW43504.1"/>
    </source>
</evidence>
<dbReference type="OrthoDB" id="1859733at2759"/>
<dbReference type="VEuPathDB" id="FungiDB:PV06_04601"/>
<dbReference type="PANTHER" id="PTHR35567:SF1">
    <property type="entry name" value="CONSERVED FUNGAL PROTEIN (AFU_ORTHOLOGUE AFUA_1G14230)"/>
    <property type="match status" value="1"/>
</dbReference>
<proteinExistence type="predicted"/>
<gene>
    <name evidence="2" type="ORF">PV06_04601</name>
</gene>
<dbReference type="Pfam" id="PF11937">
    <property type="entry name" value="DUF3455"/>
    <property type="match status" value="1"/>
</dbReference>